<name>A0A5J5EIH5_9PEZI</name>
<feature type="compositionally biased region" description="Basic and acidic residues" evidence="1">
    <location>
        <begin position="160"/>
        <end position="171"/>
    </location>
</feature>
<proteinExistence type="predicted"/>
<evidence type="ECO:0000313" key="3">
    <source>
        <dbReference type="Proteomes" id="UP000326924"/>
    </source>
</evidence>
<comment type="caution">
    <text evidence="2">The sequence shown here is derived from an EMBL/GenBank/DDBJ whole genome shotgun (WGS) entry which is preliminary data.</text>
</comment>
<dbReference type="InParanoid" id="A0A5J5EIH5"/>
<protein>
    <submittedName>
        <fullName evidence="2">Uncharacterized protein</fullName>
    </submittedName>
</protein>
<organism evidence="2 3">
    <name type="scientific">Sphaerosporella brunnea</name>
    <dbReference type="NCBI Taxonomy" id="1250544"/>
    <lineage>
        <taxon>Eukaryota</taxon>
        <taxon>Fungi</taxon>
        <taxon>Dikarya</taxon>
        <taxon>Ascomycota</taxon>
        <taxon>Pezizomycotina</taxon>
        <taxon>Pezizomycetes</taxon>
        <taxon>Pezizales</taxon>
        <taxon>Pyronemataceae</taxon>
        <taxon>Sphaerosporella</taxon>
    </lineage>
</organism>
<dbReference type="Proteomes" id="UP000326924">
    <property type="component" value="Unassembled WGS sequence"/>
</dbReference>
<feature type="compositionally biased region" description="Gly residues" evidence="1">
    <location>
        <begin position="189"/>
        <end position="201"/>
    </location>
</feature>
<feature type="region of interest" description="Disordered" evidence="1">
    <location>
        <begin position="160"/>
        <end position="201"/>
    </location>
</feature>
<dbReference type="OrthoDB" id="1681166at2759"/>
<evidence type="ECO:0000313" key="2">
    <source>
        <dbReference type="EMBL" id="KAA8894877.1"/>
    </source>
</evidence>
<feature type="compositionally biased region" description="Acidic residues" evidence="1">
    <location>
        <begin position="173"/>
        <end position="188"/>
    </location>
</feature>
<accession>A0A5J5EIH5</accession>
<dbReference type="EMBL" id="VXIS01000304">
    <property type="protein sequence ID" value="KAA8894877.1"/>
    <property type="molecule type" value="Genomic_DNA"/>
</dbReference>
<dbReference type="AlphaFoldDB" id="A0A5J5EIH5"/>
<gene>
    <name evidence="2" type="ORF">FN846DRAFT_372497</name>
</gene>
<keyword evidence="3" id="KW-1185">Reference proteome</keyword>
<sequence>MSSPHSSYPRDTTPQPSAPAFQPFFTLIAPTSSNPSHAHPHVHYIFSDDDVPPLAASADSRVITVDIDFTPSHRAYVKSAASLSPDFALASASIQEAPSMLGTDDGAGLMLSIEGVEAGLKGVKASAGVWELARVFGERMETLRRVVEWGGGGEVLNAMERGKEEGRHAAEIQDGDETVTETEGETSDEGGGGGGRGRTEF</sequence>
<reference evidence="2 3" key="1">
    <citation type="submission" date="2019-09" db="EMBL/GenBank/DDBJ databases">
        <title>Draft genome of the ectomycorrhizal ascomycete Sphaerosporella brunnea.</title>
        <authorList>
            <consortium name="DOE Joint Genome Institute"/>
            <person name="Benucci G.M."/>
            <person name="Marozzi G."/>
            <person name="Antonielli L."/>
            <person name="Sanchez S."/>
            <person name="Marco P."/>
            <person name="Wang X."/>
            <person name="Falini L.B."/>
            <person name="Barry K."/>
            <person name="Haridas S."/>
            <person name="Lipzen A."/>
            <person name="Labutti K."/>
            <person name="Grigoriev I.V."/>
            <person name="Murat C."/>
            <person name="Martin F."/>
            <person name="Albertini E."/>
            <person name="Donnini D."/>
            <person name="Bonito G."/>
        </authorList>
    </citation>
    <scope>NUCLEOTIDE SEQUENCE [LARGE SCALE GENOMIC DNA]</scope>
    <source>
        <strain evidence="2 3">Sb_GMNB300</strain>
    </source>
</reference>
<evidence type="ECO:0000256" key="1">
    <source>
        <dbReference type="SAM" id="MobiDB-lite"/>
    </source>
</evidence>